<keyword evidence="1" id="KW-0175">Coiled coil</keyword>
<protein>
    <submittedName>
        <fullName evidence="2">Uncharacterized protein</fullName>
    </submittedName>
</protein>
<accession>A0A0F9B3V8</accession>
<dbReference type="AlphaFoldDB" id="A0A0F9B3V8"/>
<proteinExistence type="predicted"/>
<gene>
    <name evidence="2" type="ORF">LCGC14_2493940</name>
</gene>
<reference evidence="2" key="1">
    <citation type="journal article" date="2015" name="Nature">
        <title>Complex archaea that bridge the gap between prokaryotes and eukaryotes.</title>
        <authorList>
            <person name="Spang A."/>
            <person name="Saw J.H."/>
            <person name="Jorgensen S.L."/>
            <person name="Zaremba-Niedzwiedzka K."/>
            <person name="Martijn J."/>
            <person name="Lind A.E."/>
            <person name="van Eijk R."/>
            <person name="Schleper C."/>
            <person name="Guy L."/>
            <person name="Ettema T.J."/>
        </authorList>
    </citation>
    <scope>NUCLEOTIDE SEQUENCE</scope>
</reference>
<organism evidence="2">
    <name type="scientific">marine sediment metagenome</name>
    <dbReference type="NCBI Taxonomy" id="412755"/>
    <lineage>
        <taxon>unclassified sequences</taxon>
        <taxon>metagenomes</taxon>
        <taxon>ecological metagenomes</taxon>
    </lineage>
</organism>
<sequence length="163" mass="18459">MSEPLTESSDIRWFPVIVDRMARPRNNKIPWKLAEVVYAGYSQRYGTDQSLERIAERGGFGILEIADHLEDTIADLETKNTRLQARVEELERWLSSIPSSSRQAITERDDHKALAERRGEALRRIAAAPSLAWQVGTIARAAIDLTPEEARLEKQKQLGHKGV</sequence>
<name>A0A0F9B3V8_9ZZZZ</name>
<evidence type="ECO:0000256" key="1">
    <source>
        <dbReference type="SAM" id="Coils"/>
    </source>
</evidence>
<comment type="caution">
    <text evidence="2">The sequence shown here is derived from an EMBL/GenBank/DDBJ whole genome shotgun (WGS) entry which is preliminary data.</text>
</comment>
<dbReference type="EMBL" id="LAZR01039597">
    <property type="protein sequence ID" value="KKL16599.1"/>
    <property type="molecule type" value="Genomic_DNA"/>
</dbReference>
<feature type="coiled-coil region" evidence="1">
    <location>
        <begin position="66"/>
        <end position="93"/>
    </location>
</feature>
<evidence type="ECO:0000313" key="2">
    <source>
        <dbReference type="EMBL" id="KKL16599.1"/>
    </source>
</evidence>